<evidence type="ECO:0000256" key="1">
    <source>
        <dbReference type="ARBA" id="ARBA00004173"/>
    </source>
</evidence>
<dbReference type="GO" id="GO:0032543">
    <property type="term" value="P:mitochondrial translation"/>
    <property type="evidence" value="ECO:0007669"/>
    <property type="project" value="TreeGrafter"/>
</dbReference>
<reference evidence="8" key="1">
    <citation type="submission" date="2022-11" db="UniProtKB">
        <authorList>
            <consortium name="WormBaseParasite"/>
        </authorList>
    </citation>
    <scope>IDENTIFICATION</scope>
</reference>
<keyword evidence="5" id="KW-0687">Ribonucleoprotein</keyword>
<dbReference type="GO" id="GO:0005762">
    <property type="term" value="C:mitochondrial large ribosomal subunit"/>
    <property type="evidence" value="ECO:0007669"/>
    <property type="project" value="TreeGrafter"/>
</dbReference>
<sequence length="257" mass="30316">MVNKAVINLISGRPLILLFKQFGPVQQCTSRNFASKTYLLNEFFDHEHTFGKTELTPKFRPGRAWTQEELRLKSNSDLHKLWYVLLKERNMLLTMKEAYQIRNRSLPGPERIDNVKESMKNLEAVVHERNDAYLRLETGDSADPPMRTVTTPLGFTINQQAKEHYEPWEISGEKEYATPYLEGDVYLFQKLWKEKEHMKAEIESYDKEWAEMKTDPNTGIEEKRDYALFQRSFRRTYNRLDHLPKTFKPNGSETSDS</sequence>
<protein>
    <recommendedName>
        <fullName evidence="6">Large ribosomal subunit protein uL29m</fullName>
    </recommendedName>
</protein>
<dbReference type="Pfam" id="PF06984">
    <property type="entry name" value="MRP-L47"/>
    <property type="match status" value="1"/>
</dbReference>
<evidence type="ECO:0000256" key="2">
    <source>
        <dbReference type="ARBA" id="ARBA00009254"/>
    </source>
</evidence>
<name>A0A914C3G2_9BILA</name>
<evidence type="ECO:0000256" key="3">
    <source>
        <dbReference type="ARBA" id="ARBA00022980"/>
    </source>
</evidence>
<evidence type="ECO:0000256" key="6">
    <source>
        <dbReference type="ARBA" id="ARBA00035289"/>
    </source>
</evidence>
<comment type="subcellular location">
    <subcellularLocation>
        <location evidence="1">Mitochondrion</location>
    </subcellularLocation>
</comment>
<keyword evidence="7" id="KW-1185">Reference proteome</keyword>
<keyword evidence="4" id="KW-0496">Mitochondrion</keyword>
<evidence type="ECO:0000313" key="7">
    <source>
        <dbReference type="Proteomes" id="UP000887540"/>
    </source>
</evidence>
<dbReference type="PANTHER" id="PTHR21183">
    <property type="entry name" value="RIBOSOMAL PROTEIN L47, MITOCHONDRIAL-RELATED"/>
    <property type="match status" value="1"/>
</dbReference>
<evidence type="ECO:0000313" key="8">
    <source>
        <dbReference type="WBParaSite" id="ACRNAN_Path_200.g725.t1"/>
    </source>
</evidence>
<dbReference type="Proteomes" id="UP000887540">
    <property type="component" value="Unplaced"/>
</dbReference>
<evidence type="ECO:0000256" key="4">
    <source>
        <dbReference type="ARBA" id="ARBA00023128"/>
    </source>
</evidence>
<dbReference type="AlphaFoldDB" id="A0A914C3G2"/>
<dbReference type="InterPro" id="IPR010729">
    <property type="entry name" value="Ribosomal_uL29_mit"/>
</dbReference>
<dbReference type="Gene3D" id="6.10.330.20">
    <property type="match status" value="1"/>
</dbReference>
<dbReference type="GO" id="GO:0003735">
    <property type="term" value="F:structural constituent of ribosome"/>
    <property type="evidence" value="ECO:0007669"/>
    <property type="project" value="InterPro"/>
</dbReference>
<keyword evidence="3" id="KW-0689">Ribosomal protein</keyword>
<organism evidence="7 8">
    <name type="scientific">Acrobeloides nanus</name>
    <dbReference type="NCBI Taxonomy" id="290746"/>
    <lineage>
        <taxon>Eukaryota</taxon>
        <taxon>Metazoa</taxon>
        <taxon>Ecdysozoa</taxon>
        <taxon>Nematoda</taxon>
        <taxon>Chromadorea</taxon>
        <taxon>Rhabditida</taxon>
        <taxon>Tylenchina</taxon>
        <taxon>Cephalobomorpha</taxon>
        <taxon>Cephaloboidea</taxon>
        <taxon>Cephalobidae</taxon>
        <taxon>Acrobeloides</taxon>
    </lineage>
</organism>
<proteinExistence type="inferred from homology"/>
<dbReference type="InterPro" id="IPR038340">
    <property type="entry name" value="MRP-L47_sf"/>
</dbReference>
<evidence type="ECO:0000256" key="5">
    <source>
        <dbReference type="ARBA" id="ARBA00023274"/>
    </source>
</evidence>
<dbReference type="PANTHER" id="PTHR21183:SF18">
    <property type="entry name" value="LARGE RIBOSOMAL SUBUNIT PROTEIN UL29M"/>
    <property type="match status" value="1"/>
</dbReference>
<accession>A0A914C3G2</accession>
<dbReference type="WBParaSite" id="ACRNAN_Path_200.g725.t1">
    <property type="protein sequence ID" value="ACRNAN_Path_200.g725.t1"/>
    <property type="gene ID" value="ACRNAN_Path_200.g725"/>
</dbReference>
<comment type="similarity">
    <text evidence="2">Belongs to the universal ribosomal protein uL29 family.</text>
</comment>